<feature type="non-terminal residue" evidence="3">
    <location>
        <position position="1"/>
    </location>
</feature>
<dbReference type="InterPro" id="IPR025724">
    <property type="entry name" value="GAG-pre-integrase_dom"/>
</dbReference>
<dbReference type="Pfam" id="PF13976">
    <property type="entry name" value="gag_pre-integrs"/>
    <property type="match status" value="1"/>
</dbReference>
<protein>
    <submittedName>
        <fullName evidence="3">Retrovirus-related Pol polyprotein from transposon TNT 1-94</fullName>
    </submittedName>
</protein>
<dbReference type="STRING" id="3821.A0A151S8I2"/>
<evidence type="ECO:0000313" key="4">
    <source>
        <dbReference type="Proteomes" id="UP000075243"/>
    </source>
</evidence>
<dbReference type="PANTHER" id="PTHR42648">
    <property type="entry name" value="TRANSPOSASE, PUTATIVE-RELATED"/>
    <property type="match status" value="1"/>
</dbReference>
<feature type="domain" description="Integrase catalytic" evidence="2">
    <location>
        <begin position="186"/>
        <end position="289"/>
    </location>
</feature>
<evidence type="ECO:0000313" key="3">
    <source>
        <dbReference type="EMBL" id="KYP51126.1"/>
    </source>
</evidence>
<dbReference type="Gene3D" id="3.30.420.10">
    <property type="entry name" value="Ribonuclease H-like superfamily/Ribonuclease H"/>
    <property type="match status" value="1"/>
</dbReference>
<dbReference type="Pfam" id="PF22936">
    <property type="entry name" value="Pol_BBD"/>
    <property type="match status" value="1"/>
</dbReference>
<dbReference type="InterPro" id="IPR039537">
    <property type="entry name" value="Retrotran_Ty1/copia-like"/>
</dbReference>
<evidence type="ECO:0000259" key="2">
    <source>
        <dbReference type="PROSITE" id="PS50994"/>
    </source>
</evidence>
<proteinExistence type="predicted"/>
<dbReference type="EMBL" id="KQ483443">
    <property type="protein sequence ID" value="KYP51126.1"/>
    <property type="molecule type" value="Genomic_DNA"/>
</dbReference>
<name>A0A151S8I2_CAJCA</name>
<dbReference type="GO" id="GO:0008233">
    <property type="term" value="F:peptidase activity"/>
    <property type="evidence" value="ECO:0007669"/>
    <property type="project" value="UniProtKB-KW"/>
</dbReference>
<dbReference type="OMA" id="MIHIEIC"/>
<dbReference type="Proteomes" id="UP000075243">
    <property type="component" value="Unassembled WGS sequence"/>
</dbReference>
<keyword evidence="1" id="KW-0378">Hydrolase</keyword>
<organism evidence="3 4">
    <name type="scientific">Cajanus cajan</name>
    <name type="common">Pigeon pea</name>
    <name type="synonym">Cajanus indicus</name>
    <dbReference type="NCBI Taxonomy" id="3821"/>
    <lineage>
        <taxon>Eukaryota</taxon>
        <taxon>Viridiplantae</taxon>
        <taxon>Streptophyta</taxon>
        <taxon>Embryophyta</taxon>
        <taxon>Tracheophyta</taxon>
        <taxon>Spermatophyta</taxon>
        <taxon>Magnoliopsida</taxon>
        <taxon>eudicotyledons</taxon>
        <taxon>Gunneridae</taxon>
        <taxon>Pentapetalae</taxon>
        <taxon>rosids</taxon>
        <taxon>fabids</taxon>
        <taxon>Fabales</taxon>
        <taxon>Fabaceae</taxon>
        <taxon>Papilionoideae</taxon>
        <taxon>50 kb inversion clade</taxon>
        <taxon>NPAAA clade</taxon>
        <taxon>indigoferoid/millettioid clade</taxon>
        <taxon>Phaseoleae</taxon>
        <taxon>Cajanus</taxon>
    </lineage>
</organism>
<reference evidence="3" key="1">
    <citation type="journal article" date="2012" name="Nat. Biotechnol.">
        <title>Draft genome sequence of pigeonpea (Cajanus cajan), an orphan legume crop of resource-poor farmers.</title>
        <authorList>
            <person name="Varshney R.K."/>
            <person name="Chen W."/>
            <person name="Li Y."/>
            <person name="Bharti A.K."/>
            <person name="Saxena R.K."/>
            <person name="Schlueter J.A."/>
            <person name="Donoghue M.T."/>
            <person name="Azam S."/>
            <person name="Fan G."/>
            <person name="Whaley A.M."/>
            <person name="Farmer A.D."/>
            <person name="Sheridan J."/>
            <person name="Iwata A."/>
            <person name="Tuteja R."/>
            <person name="Penmetsa R.V."/>
            <person name="Wu W."/>
            <person name="Upadhyaya H.D."/>
            <person name="Yang S.P."/>
            <person name="Shah T."/>
            <person name="Saxena K.B."/>
            <person name="Michael T."/>
            <person name="McCombie W.R."/>
            <person name="Yang B."/>
            <person name="Zhang G."/>
            <person name="Yang H."/>
            <person name="Wang J."/>
            <person name="Spillane C."/>
            <person name="Cook D.R."/>
            <person name="May G.D."/>
            <person name="Xu X."/>
            <person name="Jackson S.A."/>
        </authorList>
    </citation>
    <scope>NUCLEOTIDE SEQUENCE [LARGE SCALE GENOMIC DNA]</scope>
</reference>
<dbReference type="PROSITE" id="PS50994">
    <property type="entry name" value="INTEGRASE"/>
    <property type="match status" value="1"/>
</dbReference>
<dbReference type="GO" id="GO:0015074">
    <property type="term" value="P:DNA integration"/>
    <property type="evidence" value="ECO:0007669"/>
    <property type="project" value="InterPro"/>
</dbReference>
<keyword evidence="1" id="KW-0645">Protease</keyword>
<dbReference type="PANTHER" id="PTHR42648:SF31">
    <property type="entry name" value="RNA-DIRECTED DNA POLYMERASE"/>
    <property type="match status" value="1"/>
</dbReference>
<evidence type="ECO:0000256" key="1">
    <source>
        <dbReference type="ARBA" id="ARBA00022670"/>
    </source>
</evidence>
<dbReference type="InterPro" id="IPR036397">
    <property type="entry name" value="RNaseH_sf"/>
</dbReference>
<keyword evidence="4" id="KW-1185">Reference proteome</keyword>
<dbReference type="InterPro" id="IPR001584">
    <property type="entry name" value="Integrase_cat-core"/>
</dbReference>
<dbReference type="GO" id="GO:0003676">
    <property type="term" value="F:nucleic acid binding"/>
    <property type="evidence" value="ECO:0007669"/>
    <property type="project" value="InterPro"/>
</dbReference>
<dbReference type="InterPro" id="IPR054722">
    <property type="entry name" value="PolX-like_BBD"/>
</dbReference>
<dbReference type="SUPFAM" id="SSF53098">
    <property type="entry name" value="Ribonuclease H-like"/>
    <property type="match status" value="1"/>
</dbReference>
<accession>A0A151S8I2</accession>
<gene>
    <name evidence="3" type="ORF">KK1_027043</name>
</gene>
<dbReference type="AlphaFoldDB" id="A0A151S8I2"/>
<dbReference type="InterPro" id="IPR012337">
    <property type="entry name" value="RNaseH-like_sf"/>
</dbReference>
<sequence length="289" mass="33289">ILDSGASDHICSDKSLFTSLEPLTDYSITVKLPNGNIVVPSHIGQIHFNHKLILSHVLYLPNFSVNLISISKLTTRLNCAVIFLPHVCYIQDLTTMKMIGSAEALNGLYFMQVSKHQTQANLAEATSSSFPNTVLWHFRLGHISFSKMNQMISLYPYLQNSNKRHICDICHFARQRRLPYSDSLHNASKPFDLLHLDVWGTFKTKSIQNHKYFLTILDDYSRYLWVIFLKHKSETEVHLRSFTQMVETQFNTTIKTIRTNNGSKFFLASFYRDKGIIHQTTCVETPQQN</sequence>
<dbReference type="GO" id="GO:0006508">
    <property type="term" value="P:proteolysis"/>
    <property type="evidence" value="ECO:0007669"/>
    <property type="project" value="UniProtKB-KW"/>
</dbReference>
<dbReference type="Gramene" id="C.cajan_26190.t">
    <property type="protein sequence ID" value="C.cajan_26190.t.cds1"/>
    <property type="gene ID" value="C.cajan_26190"/>
</dbReference>
<dbReference type="Pfam" id="PF00665">
    <property type="entry name" value="rve"/>
    <property type="match status" value="1"/>
</dbReference>